<comment type="caution">
    <text evidence="1">The sequence shown here is derived from an EMBL/GenBank/DDBJ whole genome shotgun (WGS) entry which is preliminary data.</text>
</comment>
<reference evidence="1" key="1">
    <citation type="journal article" date="2012" name="Science">
        <title>Fermentation, hydrogen, and sulfur metabolism in multiple uncultivated bacterial phyla.</title>
        <authorList>
            <person name="Wrighton K.C."/>
            <person name="Thomas B.C."/>
            <person name="Sharon I."/>
            <person name="Miller C.S."/>
            <person name="Castelle C.J."/>
            <person name="VerBerkmoes N.C."/>
            <person name="Wilkins M.J."/>
            <person name="Hettich R.L."/>
            <person name="Lipton M.S."/>
            <person name="Williams K.H."/>
            <person name="Long P.E."/>
            <person name="Banfield J.F."/>
        </authorList>
    </citation>
    <scope>NUCLEOTIDE SEQUENCE [LARGE SCALE GENOMIC DNA]</scope>
</reference>
<accession>K1ZJW6</accession>
<sequence length="149" mass="17691">MFPELYNRIENEGPRESRVSEEKRSFLIVEEFSIVENREGELNRASWKLRQIFPSYHPTESAIRIGHLDVELFRDCISESIGSNLWEALSTRCDNKVSSLYNLPRCLMDEENIIRFFYFDDIAFCSNLCIIFRRFAHKKVEKIFGFSTF</sequence>
<organism evidence="1">
    <name type="scientific">uncultured bacterium</name>
    <name type="common">gcode 4</name>
    <dbReference type="NCBI Taxonomy" id="1234023"/>
    <lineage>
        <taxon>Bacteria</taxon>
        <taxon>environmental samples</taxon>
    </lineage>
</organism>
<dbReference type="AlphaFoldDB" id="K1ZJW6"/>
<dbReference type="EMBL" id="AMFJ01028773">
    <property type="protein sequence ID" value="EKD44693.1"/>
    <property type="molecule type" value="Genomic_DNA"/>
</dbReference>
<gene>
    <name evidence="1" type="ORF">ACD_71C00042G0001</name>
</gene>
<evidence type="ECO:0000313" key="1">
    <source>
        <dbReference type="EMBL" id="EKD44693.1"/>
    </source>
</evidence>
<name>K1ZJW6_9BACT</name>
<protein>
    <submittedName>
        <fullName evidence="1">Uncharacterized protein</fullName>
    </submittedName>
</protein>
<proteinExistence type="predicted"/>